<protein>
    <recommendedName>
        <fullName evidence="5">SbsA Ig-like domain-containing protein</fullName>
    </recommendedName>
</protein>
<organism evidence="3 4">
    <name type="scientific">Vitrella brassicaformis (strain CCMP3155)</name>
    <dbReference type="NCBI Taxonomy" id="1169540"/>
    <lineage>
        <taxon>Eukaryota</taxon>
        <taxon>Sar</taxon>
        <taxon>Alveolata</taxon>
        <taxon>Colpodellida</taxon>
        <taxon>Vitrellaceae</taxon>
        <taxon>Vitrella</taxon>
    </lineage>
</organism>
<dbReference type="AlphaFoldDB" id="A0A0G4H8P2"/>
<gene>
    <name evidence="3" type="ORF">Vbra_19897</name>
</gene>
<feature type="compositionally biased region" description="Acidic residues" evidence="1">
    <location>
        <begin position="273"/>
        <end position="283"/>
    </location>
</feature>
<keyword evidence="4" id="KW-1185">Reference proteome</keyword>
<evidence type="ECO:0000256" key="2">
    <source>
        <dbReference type="SAM" id="SignalP"/>
    </source>
</evidence>
<dbReference type="InterPro" id="IPR053143">
    <property type="entry name" value="Arylsulfate_ST"/>
</dbReference>
<evidence type="ECO:0000313" key="3">
    <source>
        <dbReference type="EMBL" id="CEM40063.1"/>
    </source>
</evidence>
<dbReference type="PANTHER" id="PTHR35340">
    <property type="entry name" value="PQQ ENZYME REPEAT PROTEIN-RELATED"/>
    <property type="match status" value="1"/>
</dbReference>
<evidence type="ECO:0000256" key="1">
    <source>
        <dbReference type="SAM" id="MobiDB-lite"/>
    </source>
</evidence>
<feature type="region of interest" description="Disordered" evidence="1">
    <location>
        <begin position="868"/>
        <end position="914"/>
    </location>
</feature>
<feature type="chain" id="PRO_5005191082" description="SbsA Ig-like domain-containing protein" evidence="2">
    <location>
        <begin position="24"/>
        <end position="959"/>
    </location>
</feature>
<dbReference type="VEuPathDB" id="CryptoDB:Vbra_19897"/>
<dbReference type="Pfam" id="PF05935">
    <property type="entry name" value="Arylsulfotrans"/>
    <property type="match status" value="1"/>
</dbReference>
<feature type="region of interest" description="Disordered" evidence="1">
    <location>
        <begin position="935"/>
        <end position="959"/>
    </location>
</feature>
<feature type="region of interest" description="Disordered" evidence="1">
    <location>
        <begin position="22"/>
        <end position="50"/>
    </location>
</feature>
<dbReference type="InParanoid" id="A0A0G4H8P2"/>
<sequence length="959" mass="106310">MLLCGLSLFLLVVFSVLPSSASSAQEGATPPPAEDPFTTADDPSRNKEPADTFAENEASLQAMFGEDGPSDVDDDAIVWSMFPFAKPRRGPFASFEYVYPRPGRSHVHPTATIAVREGGLVDAESVRNKFIVEGSLSGAIEGSVEVADDHKTVLFEASSPFYKGETVTVTIRADVHVGAADDSSYADDGKRSVRWLDGFQWSFNVSTDVEPYGGDEHGNKTHENEEHSDKSYQTDQASKDYEATEQPAAASLKSSPHGGHKIRPKAATKLEYQDDSSSGDDTSDLFVPFDRSEATTGPPEMQPEGEDEGEGTPDQVGSAERDEAYGPTAANETTGSEEAGSGSADVHGEGEGEGAEADKWYTGPDIYSDQFAEFDQSDGKGGRKRRREGKGNSSSSITEHYQLLPDDFPHIRVTLRAKEPSPAPGYLFLSSIAHYKKSVQNYLLIVNDEGDPVWYRRLGQQNHGRMGWTVRDFKPHHGKWLTYHDTYKNGWHVLNNRYEEVRFIRPVEHARSNGHCMQIAADGRVLLLANDMRKVRALHGPWGGEETLVLGVQIQELTPMGKPVFIWSSWEHLPMQFTATSILRGPNANIDHLHGNHVSWTPDGHILVSLRHLHKVLKISRRTGEVLWSIGGRGGTISIKDDPGFRWQHDARISVAEPDVLTVYDNGGMEDIRTGHVVKDRQYSRGVAYRIDAEARTATKVWEFSHPRGQKVFSSEMGSVQMLPGGRGRWGVAWSGLIGPQNPLYTETANGSERVLEMSYMWDELTSYRVTKGQWVGRPAHRPILVLTGVHPYDATLTPKLRYSWNGATGVHSWRLYAHPQGGKRVEMRRHLAVRFEHAMSLTRWKWHPIYQCIDYSAVPFDRNGKQMTRSRRVRSPACHEQQQQEEEGDTIFVPMPPAGKMLPPPSHATTNATATTNVTVTLPDYLMAIAEEKSNKSVVEGEGGGGNGAAHLRDDRSH</sequence>
<dbReference type="GO" id="GO:0004062">
    <property type="term" value="F:aryl sulfotransferase activity"/>
    <property type="evidence" value="ECO:0007669"/>
    <property type="project" value="InterPro"/>
</dbReference>
<feature type="signal peptide" evidence="2">
    <location>
        <begin position="1"/>
        <end position="23"/>
    </location>
</feature>
<name>A0A0G4H8P2_VITBC</name>
<dbReference type="InterPro" id="IPR011044">
    <property type="entry name" value="Quino_amine_DH_bsu"/>
</dbReference>
<feature type="compositionally biased region" description="Basic and acidic residues" evidence="1">
    <location>
        <begin position="214"/>
        <end position="242"/>
    </location>
</feature>
<dbReference type="PhylomeDB" id="A0A0G4H8P2"/>
<dbReference type="OrthoDB" id="5427350at2759"/>
<dbReference type="Proteomes" id="UP000041254">
    <property type="component" value="Unassembled WGS sequence"/>
</dbReference>
<accession>A0A0G4H8P2</accession>
<reference evidence="3 4" key="1">
    <citation type="submission" date="2014-11" db="EMBL/GenBank/DDBJ databases">
        <authorList>
            <person name="Zhu J."/>
            <person name="Qi W."/>
            <person name="Song R."/>
        </authorList>
    </citation>
    <scope>NUCLEOTIDE SEQUENCE [LARGE SCALE GENOMIC DNA]</scope>
</reference>
<proteinExistence type="predicted"/>
<dbReference type="PANTHER" id="PTHR35340:SF5">
    <property type="entry name" value="ASST-DOMAIN-CONTAINING PROTEIN"/>
    <property type="match status" value="1"/>
</dbReference>
<dbReference type="InterPro" id="IPR010262">
    <property type="entry name" value="Arylsulfotransferase_bact"/>
</dbReference>
<evidence type="ECO:0000313" key="4">
    <source>
        <dbReference type="Proteomes" id="UP000041254"/>
    </source>
</evidence>
<dbReference type="EMBL" id="CDMY01001064">
    <property type="protein sequence ID" value="CEM40063.1"/>
    <property type="molecule type" value="Genomic_DNA"/>
</dbReference>
<dbReference type="STRING" id="1169540.A0A0G4H8P2"/>
<evidence type="ECO:0008006" key="5">
    <source>
        <dbReference type="Google" id="ProtNLM"/>
    </source>
</evidence>
<feature type="region of interest" description="Disordered" evidence="1">
    <location>
        <begin position="210"/>
        <end position="401"/>
    </location>
</feature>
<keyword evidence="2" id="KW-0732">Signal</keyword>
<feature type="compositionally biased region" description="Pro residues" evidence="1">
    <location>
        <begin position="895"/>
        <end position="907"/>
    </location>
</feature>
<dbReference type="SUPFAM" id="SSF50969">
    <property type="entry name" value="YVTN repeat-like/Quinoprotein amine dehydrogenase"/>
    <property type="match status" value="1"/>
</dbReference>